<evidence type="ECO:0000313" key="4">
    <source>
        <dbReference type="Proteomes" id="UP000318478"/>
    </source>
</evidence>
<dbReference type="PROSITE" id="PS00723">
    <property type="entry name" value="POLYPRENYL_SYNTHASE_1"/>
    <property type="match status" value="1"/>
</dbReference>
<dbReference type="InterPro" id="IPR036034">
    <property type="entry name" value="PDZ_sf"/>
</dbReference>
<keyword evidence="3" id="KW-0378">Hydrolase</keyword>
<evidence type="ECO:0000313" key="3">
    <source>
        <dbReference type="EMBL" id="TWT75825.1"/>
    </source>
</evidence>
<evidence type="ECO:0000256" key="1">
    <source>
        <dbReference type="SAM" id="SignalP"/>
    </source>
</evidence>
<dbReference type="OrthoDB" id="248175at2"/>
<dbReference type="InterPro" id="IPR001478">
    <property type="entry name" value="PDZ"/>
</dbReference>
<accession>A0A5C5YLU3</accession>
<organism evidence="3 4">
    <name type="scientific">Posidoniimonas polymericola</name>
    <dbReference type="NCBI Taxonomy" id="2528002"/>
    <lineage>
        <taxon>Bacteria</taxon>
        <taxon>Pseudomonadati</taxon>
        <taxon>Planctomycetota</taxon>
        <taxon>Planctomycetia</taxon>
        <taxon>Pirellulales</taxon>
        <taxon>Lacipirellulaceae</taxon>
        <taxon>Posidoniimonas</taxon>
    </lineage>
</organism>
<dbReference type="Pfam" id="PF13365">
    <property type="entry name" value="Trypsin_2"/>
    <property type="match status" value="1"/>
</dbReference>
<dbReference type="Gene3D" id="2.40.10.120">
    <property type="match status" value="1"/>
</dbReference>
<keyword evidence="4" id="KW-1185">Reference proteome</keyword>
<dbReference type="Gene3D" id="2.30.42.10">
    <property type="match status" value="1"/>
</dbReference>
<dbReference type="Pfam" id="PF13180">
    <property type="entry name" value="PDZ_2"/>
    <property type="match status" value="1"/>
</dbReference>
<protein>
    <submittedName>
        <fullName evidence="3">Putative serine protease HtrA</fullName>
    </submittedName>
</protein>
<reference evidence="3 4" key="1">
    <citation type="submission" date="2019-02" db="EMBL/GenBank/DDBJ databases">
        <title>Deep-cultivation of Planctomycetes and their phenomic and genomic characterization uncovers novel biology.</title>
        <authorList>
            <person name="Wiegand S."/>
            <person name="Jogler M."/>
            <person name="Boedeker C."/>
            <person name="Pinto D."/>
            <person name="Vollmers J."/>
            <person name="Rivas-Marin E."/>
            <person name="Kohn T."/>
            <person name="Peeters S.H."/>
            <person name="Heuer A."/>
            <person name="Rast P."/>
            <person name="Oberbeckmann S."/>
            <person name="Bunk B."/>
            <person name="Jeske O."/>
            <person name="Meyerdierks A."/>
            <person name="Storesund J.E."/>
            <person name="Kallscheuer N."/>
            <person name="Luecker S."/>
            <person name="Lage O.M."/>
            <person name="Pohl T."/>
            <person name="Merkel B.J."/>
            <person name="Hornburger P."/>
            <person name="Mueller R.-W."/>
            <person name="Bruemmer F."/>
            <person name="Labrenz M."/>
            <person name="Spormann A.M."/>
            <person name="Op Den Camp H."/>
            <person name="Overmann J."/>
            <person name="Amann R."/>
            <person name="Jetten M.S.M."/>
            <person name="Mascher T."/>
            <person name="Medema M.H."/>
            <person name="Devos D.P."/>
            <person name="Kaster A.-K."/>
            <person name="Ovreas L."/>
            <person name="Rohde M."/>
            <person name="Galperin M.Y."/>
            <person name="Jogler C."/>
        </authorList>
    </citation>
    <scope>NUCLEOTIDE SEQUENCE [LARGE SCALE GENOMIC DNA]</scope>
    <source>
        <strain evidence="3 4">Pla123a</strain>
    </source>
</reference>
<feature type="domain" description="PDZ" evidence="2">
    <location>
        <begin position="243"/>
        <end position="314"/>
    </location>
</feature>
<dbReference type="EMBL" id="SJPO01000006">
    <property type="protein sequence ID" value="TWT75825.1"/>
    <property type="molecule type" value="Genomic_DNA"/>
</dbReference>
<dbReference type="AlphaFoldDB" id="A0A5C5YLU3"/>
<dbReference type="PANTHER" id="PTHR43019:SF62">
    <property type="entry name" value="SERINE ENDOPROTEASE DEGS"/>
    <property type="match status" value="1"/>
</dbReference>
<dbReference type="SUPFAM" id="SSF50494">
    <property type="entry name" value="Trypsin-like serine proteases"/>
    <property type="match status" value="1"/>
</dbReference>
<dbReference type="RefSeq" id="WP_146587558.1">
    <property type="nucleotide sequence ID" value="NZ_SJPO01000006.1"/>
</dbReference>
<dbReference type="GO" id="GO:0004252">
    <property type="term" value="F:serine-type endopeptidase activity"/>
    <property type="evidence" value="ECO:0007669"/>
    <property type="project" value="InterPro"/>
</dbReference>
<dbReference type="InterPro" id="IPR033749">
    <property type="entry name" value="Polyprenyl_synt_CS"/>
</dbReference>
<name>A0A5C5YLU3_9BACT</name>
<gene>
    <name evidence="3" type="primary">htrA_2</name>
    <name evidence="3" type="ORF">Pla123a_26070</name>
</gene>
<keyword evidence="1" id="KW-0732">Signal</keyword>
<dbReference type="Proteomes" id="UP000318478">
    <property type="component" value="Unassembled WGS sequence"/>
</dbReference>
<dbReference type="SUPFAM" id="SSF50156">
    <property type="entry name" value="PDZ domain-like"/>
    <property type="match status" value="1"/>
</dbReference>
<dbReference type="InterPro" id="IPR001940">
    <property type="entry name" value="Peptidase_S1C"/>
</dbReference>
<dbReference type="PRINTS" id="PR00834">
    <property type="entry name" value="PROTEASES2C"/>
</dbReference>
<evidence type="ECO:0000259" key="2">
    <source>
        <dbReference type="SMART" id="SM00228"/>
    </source>
</evidence>
<dbReference type="GO" id="GO:0006508">
    <property type="term" value="P:proteolysis"/>
    <property type="evidence" value="ECO:0007669"/>
    <property type="project" value="UniProtKB-KW"/>
</dbReference>
<dbReference type="InterPro" id="IPR009003">
    <property type="entry name" value="Peptidase_S1_PA"/>
</dbReference>
<feature type="chain" id="PRO_5023107323" evidence="1">
    <location>
        <begin position="21"/>
        <end position="554"/>
    </location>
</feature>
<sequence length="554" mass="59244" precursor="true">MQRILIVITVLAASARLAPAAGPELDPRIEQAEQQRVQTVRRITPATIAVFDNQGEGGGSGVIIRADGLAVTNFHVVAPCGPFMTCGLPDGRVVAAVLLGVDPPGDVALIRLIDDRPFPVAEIGDSDRVSAGEEVFVVGNPFLLADDLQPTVTCGILSGVHRYQYPAGSILEYADCLQTDAAINPGNSGGPLYDSRGRLIGINGRASFEKRGRVNVGVGYAISINQVLRFAAHLESGRIVDHARLGATVSTLSRGRVVIDDIDADSDAYRRGLRYGDQVVRLAGRDVTSANQVQNIVATYPPGSRLAITCLRAGGETIETTVRLSPAHEASELEEIVGAQLAQPPKEPPIGDVFEPRVGYANYLPNRAHRDLILQTCLLRVEAGASLPWRITGTDANRGKVALDLAADRVTFSSERSEYWIDPNADLSTQRDPPGSGGLLAALSLMRTLFTEGPAGLQDCYYVGALPRGSSDELRDCIVAHHHGATAEFYFTTEACRLERIEYFSDAAADPCVVLLNWPDASAQRPAGLRVSVGDDVWLNLDELRLTASAEASP</sequence>
<dbReference type="PANTHER" id="PTHR43019">
    <property type="entry name" value="SERINE ENDOPROTEASE DEGS"/>
    <property type="match status" value="1"/>
</dbReference>
<dbReference type="SMART" id="SM00228">
    <property type="entry name" value="PDZ"/>
    <property type="match status" value="1"/>
</dbReference>
<feature type="signal peptide" evidence="1">
    <location>
        <begin position="1"/>
        <end position="20"/>
    </location>
</feature>
<proteinExistence type="predicted"/>
<keyword evidence="3" id="KW-0645">Protease</keyword>
<comment type="caution">
    <text evidence="3">The sequence shown here is derived from an EMBL/GenBank/DDBJ whole genome shotgun (WGS) entry which is preliminary data.</text>
</comment>